<evidence type="ECO:0000313" key="4">
    <source>
        <dbReference type="EMBL" id="SEV85519.1"/>
    </source>
</evidence>
<dbReference type="RefSeq" id="WP_162844635.1">
    <property type="nucleotide sequence ID" value="NZ_FOIR01000001.1"/>
</dbReference>
<dbReference type="SUPFAM" id="SSF50156">
    <property type="entry name" value="PDZ domain-like"/>
    <property type="match status" value="1"/>
</dbReference>
<accession>A0A1I0MBA7</accession>
<dbReference type="Pfam" id="PF13365">
    <property type="entry name" value="Trypsin_2"/>
    <property type="match status" value="1"/>
</dbReference>
<dbReference type="GO" id="GO:0006508">
    <property type="term" value="P:proteolysis"/>
    <property type="evidence" value="ECO:0007669"/>
    <property type="project" value="UniProtKB-KW"/>
</dbReference>
<dbReference type="SUPFAM" id="SSF50494">
    <property type="entry name" value="Trypsin-like serine proteases"/>
    <property type="match status" value="1"/>
</dbReference>
<organism evidence="4 5">
    <name type="scientific">Roseivirga pacifica</name>
    <dbReference type="NCBI Taxonomy" id="1267423"/>
    <lineage>
        <taxon>Bacteria</taxon>
        <taxon>Pseudomonadati</taxon>
        <taxon>Bacteroidota</taxon>
        <taxon>Cytophagia</taxon>
        <taxon>Cytophagales</taxon>
        <taxon>Roseivirgaceae</taxon>
        <taxon>Roseivirga</taxon>
    </lineage>
</organism>
<dbReference type="InterPro" id="IPR009003">
    <property type="entry name" value="Peptidase_S1_PA"/>
</dbReference>
<dbReference type="AlphaFoldDB" id="A0A1I0MBA7"/>
<dbReference type="PRINTS" id="PR00834">
    <property type="entry name" value="PROTEASES2C"/>
</dbReference>
<dbReference type="STRING" id="1267423.SAMN05216290_0239"/>
<dbReference type="Pfam" id="PF13180">
    <property type="entry name" value="PDZ_2"/>
    <property type="match status" value="1"/>
</dbReference>
<keyword evidence="2" id="KW-0378">Hydrolase</keyword>
<evidence type="ECO:0000256" key="2">
    <source>
        <dbReference type="ARBA" id="ARBA00022801"/>
    </source>
</evidence>
<dbReference type="PROSITE" id="PS50106">
    <property type="entry name" value="PDZ"/>
    <property type="match status" value="1"/>
</dbReference>
<dbReference type="SMART" id="SM00228">
    <property type="entry name" value="PDZ"/>
    <property type="match status" value="2"/>
</dbReference>
<dbReference type="EMBL" id="FOIR01000001">
    <property type="protein sequence ID" value="SEV85519.1"/>
    <property type="molecule type" value="Genomic_DNA"/>
</dbReference>
<reference evidence="5" key="1">
    <citation type="submission" date="2016-10" db="EMBL/GenBank/DDBJ databases">
        <authorList>
            <person name="Varghese N."/>
            <person name="Submissions S."/>
        </authorList>
    </citation>
    <scope>NUCLEOTIDE SEQUENCE [LARGE SCALE GENOMIC DNA]</scope>
    <source>
        <strain evidence="5">CGMCC 1.12402</strain>
    </source>
</reference>
<dbReference type="Gene3D" id="2.30.42.10">
    <property type="match status" value="2"/>
</dbReference>
<dbReference type="InterPro" id="IPR051201">
    <property type="entry name" value="Chloro_Bact_Ser_Proteases"/>
</dbReference>
<dbReference type="Proteomes" id="UP000199437">
    <property type="component" value="Unassembled WGS sequence"/>
</dbReference>
<dbReference type="GO" id="GO:0004252">
    <property type="term" value="F:serine-type endopeptidase activity"/>
    <property type="evidence" value="ECO:0007669"/>
    <property type="project" value="InterPro"/>
</dbReference>
<dbReference type="PANTHER" id="PTHR43343:SF3">
    <property type="entry name" value="PROTEASE DO-LIKE 8, CHLOROPLASTIC"/>
    <property type="match status" value="1"/>
</dbReference>
<dbReference type="InterPro" id="IPR001478">
    <property type="entry name" value="PDZ"/>
</dbReference>
<dbReference type="GeneID" id="99985003"/>
<evidence type="ECO:0000259" key="3">
    <source>
        <dbReference type="PROSITE" id="PS50106"/>
    </source>
</evidence>
<dbReference type="PANTHER" id="PTHR43343">
    <property type="entry name" value="PEPTIDASE S12"/>
    <property type="match status" value="1"/>
</dbReference>
<sequence length="493" mass="53876">MKKSIRLTLLAFIGGLSGALVIQLFVAKPQVTEIIREVPQVAEANYYPSEERDDRRSAAVPFDTPADFRTAAERSVHSVVYIKNMQRSRRSMSFRDWLYGRETPSREIAIGSGSGVIYSEDGYIITNYHVIKDADDIEVQHEKQTYRAELVGTDPNMDIAVLKIDAKNLPAIDVAKSSNVRVGDWVLAVGNPFNLTSTVTAGIVSAIGSDANAVRENFPIELYIQTDAAINPGNSGGALVNTNGDLVGINTSIISRTGSYAGYGFAVPSDVVVKIVEDLKKYKVVQMAYSGAEFADITSELADKEGLKSLEGVFIQSVKRNGAADKAGLNSGDVIKSINGRTINSRTKLEEVISALSPGDKVEVGYTRGSNAYNTTVTMENALGNTDILGADALNPDDIYFSDYLGAEMRSLTKSELSENDLRVGVKITSIDKERGFLRRLDLEEGDIIVAINRRLAGDPEAVANYLQRYYGRIYIDIIDSRGKEKTLTYTFQ</sequence>
<protein>
    <submittedName>
        <fullName evidence="4">Do/DeqQ family serine protease</fullName>
    </submittedName>
</protein>
<dbReference type="InterPro" id="IPR001940">
    <property type="entry name" value="Peptidase_S1C"/>
</dbReference>
<gene>
    <name evidence="4" type="ORF">SAMN05216290_0239</name>
</gene>
<proteinExistence type="predicted"/>
<keyword evidence="1 4" id="KW-0645">Protease</keyword>
<name>A0A1I0MBA7_9BACT</name>
<dbReference type="Gene3D" id="2.40.10.120">
    <property type="match status" value="1"/>
</dbReference>
<dbReference type="InterPro" id="IPR036034">
    <property type="entry name" value="PDZ_sf"/>
</dbReference>
<keyword evidence="5" id="KW-1185">Reference proteome</keyword>
<feature type="domain" description="PDZ" evidence="3">
    <location>
        <begin position="312"/>
        <end position="370"/>
    </location>
</feature>
<evidence type="ECO:0000256" key="1">
    <source>
        <dbReference type="ARBA" id="ARBA00022670"/>
    </source>
</evidence>
<evidence type="ECO:0000313" key="5">
    <source>
        <dbReference type="Proteomes" id="UP000199437"/>
    </source>
</evidence>